<dbReference type="InterPro" id="IPR045851">
    <property type="entry name" value="AMP-bd_C_sf"/>
</dbReference>
<proteinExistence type="predicted"/>
<accession>A0ABS2RBJ2</accession>
<dbReference type="RefSeq" id="WP_077110033.1">
    <property type="nucleotide sequence ID" value="NZ_JAFBFH010000037.1"/>
</dbReference>
<keyword evidence="1 4" id="KW-0436">Ligase</keyword>
<dbReference type="Pfam" id="PF13193">
    <property type="entry name" value="AMP-binding_C"/>
    <property type="match status" value="1"/>
</dbReference>
<reference evidence="4 5" key="1">
    <citation type="submission" date="2021-01" db="EMBL/GenBank/DDBJ databases">
        <title>Genomic Encyclopedia of Type Strains, Phase IV (KMG-IV): sequencing the most valuable type-strain genomes for metagenomic binning, comparative biology and taxonomic classification.</title>
        <authorList>
            <person name="Goeker M."/>
        </authorList>
    </citation>
    <scope>NUCLEOTIDE SEQUENCE [LARGE SCALE GENOMIC DNA]</scope>
    <source>
        <strain evidence="4 5">DSM 105453</strain>
    </source>
</reference>
<dbReference type="Gene3D" id="3.40.50.12820">
    <property type="match status" value="1"/>
</dbReference>
<dbReference type="NCBIfam" id="TIGR02262">
    <property type="entry name" value="benz_CoA_lig"/>
    <property type="match status" value="1"/>
</dbReference>
<dbReference type="Gene3D" id="2.30.38.10">
    <property type="entry name" value="Luciferase, Domain 3"/>
    <property type="match status" value="1"/>
</dbReference>
<keyword evidence="5" id="KW-1185">Reference proteome</keyword>
<feature type="domain" description="AMP-binding enzyme C-terminal" evidence="3">
    <location>
        <begin position="434"/>
        <end position="512"/>
    </location>
</feature>
<dbReference type="GO" id="GO:0018858">
    <property type="term" value="F:benzoate-CoA ligase activity"/>
    <property type="evidence" value="ECO:0007669"/>
    <property type="project" value="UniProtKB-EC"/>
</dbReference>
<protein>
    <submittedName>
        <fullName evidence="4">Benzoate-CoA ligase</fullName>
        <ecNumber evidence="4">6.2.1.25</ecNumber>
    </submittedName>
</protein>
<dbReference type="PANTHER" id="PTHR43352:SF1">
    <property type="entry name" value="ANTHRANILATE--COA LIGASE"/>
    <property type="match status" value="1"/>
</dbReference>
<dbReference type="Pfam" id="PF00501">
    <property type="entry name" value="AMP-binding"/>
    <property type="match status" value="1"/>
</dbReference>
<sequence>MELNGIRPVYNACSRLIDVSVLSGFEKKTAVYYEDGNITYKTLQTLVNQTANMLKALGLEMEDRVLIICHDSPEFIYSFFGAVRIGAVPVPVNTMMQAGDYEYYLNNSRAKALIVHHDIWKKIKHIRKRFIYVREILIISDIATDIHEGALNFNLQISEQPVECQPSLTCYDDAAFWLYTSGTTGDPKGVIHLHHDMEVSTSHYAKKVLKMTEADRCLSASKLFFAYGMGGGMFFPLGMKASTILVKEKTTPKTMFQTIEKYKPTIFFGVPTLFGAMIEHVDQSGECPDLSSLRICISAGESLPSSFSKKWNHLFGVDILDGIGSTEALHIFISNRIDDMKEGSSGKVVPGYEAKIVNEQGVELPPNEVGDLIISGDSIAQGYWNLHEQTKHKFMGKWFHTGDKYYRDKEGYYWYCGRADDMLKVGGIWVSPIEIENCLLDHKAVLETAVIGETNDQNLIVPKAFIVLKENFTPSEQLKKDIQQFVRKNLARYKYPRIIHFIDELPKTATGKIQRFKLKELLHS</sequence>
<dbReference type="EC" id="6.2.1.25" evidence="4"/>
<feature type="domain" description="AMP-dependent synthetase/ligase" evidence="2">
    <location>
        <begin position="25"/>
        <end position="384"/>
    </location>
</feature>
<dbReference type="Gene3D" id="3.40.50.980">
    <property type="match status" value="1"/>
</dbReference>
<gene>
    <name evidence="4" type="ORF">JOC94_004045</name>
</gene>
<dbReference type="InterPro" id="IPR000873">
    <property type="entry name" value="AMP-dep_synth/lig_dom"/>
</dbReference>
<organism evidence="4 5">
    <name type="scientific">Siminovitchia thermophila</name>
    <dbReference type="NCBI Taxonomy" id="1245522"/>
    <lineage>
        <taxon>Bacteria</taxon>
        <taxon>Bacillati</taxon>
        <taxon>Bacillota</taxon>
        <taxon>Bacilli</taxon>
        <taxon>Bacillales</taxon>
        <taxon>Bacillaceae</taxon>
        <taxon>Siminovitchia</taxon>
    </lineage>
</organism>
<comment type="caution">
    <text evidence="4">The sequence shown here is derived from an EMBL/GenBank/DDBJ whole genome shotgun (WGS) entry which is preliminary data.</text>
</comment>
<dbReference type="PANTHER" id="PTHR43352">
    <property type="entry name" value="ACETYL-COA SYNTHETASE"/>
    <property type="match status" value="1"/>
</dbReference>
<evidence type="ECO:0000313" key="5">
    <source>
        <dbReference type="Proteomes" id="UP000823485"/>
    </source>
</evidence>
<dbReference type="InterPro" id="IPR025110">
    <property type="entry name" value="AMP-bd_C"/>
</dbReference>
<dbReference type="Proteomes" id="UP000823485">
    <property type="component" value="Unassembled WGS sequence"/>
</dbReference>
<dbReference type="SUPFAM" id="SSF56801">
    <property type="entry name" value="Acetyl-CoA synthetase-like"/>
    <property type="match status" value="1"/>
</dbReference>
<evidence type="ECO:0000259" key="3">
    <source>
        <dbReference type="Pfam" id="PF13193"/>
    </source>
</evidence>
<evidence type="ECO:0000259" key="2">
    <source>
        <dbReference type="Pfam" id="PF00501"/>
    </source>
</evidence>
<name>A0ABS2RBJ2_9BACI</name>
<evidence type="ECO:0000313" key="4">
    <source>
        <dbReference type="EMBL" id="MBM7717021.1"/>
    </source>
</evidence>
<evidence type="ECO:0000256" key="1">
    <source>
        <dbReference type="ARBA" id="ARBA00022598"/>
    </source>
</evidence>
<dbReference type="Gene3D" id="3.30.300.30">
    <property type="match status" value="1"/>
</dbReference>
<dbReference type="InterPro" id="IPR011957">
    <property type="entry name" value="Benz_CoA_lig"/>
</dbReference>
<dbReference type="EMBL" id="JAFBFH010000037">
    <property type="protein sequence ID" value="MBM7717021.1"/>
    <property type="molecule type" value="Genomic_DNA"/>
</dbReference>